<dbReference type="STRING" id="537013.CLOSTMETH_02635"/>
<dbReference type="Pfam" id="PF07944">
    <property type="entry name" value="Beta-AFase-like_GH127_cat"/>
    <property type="match status" value="1"/>
</dbReference>
<gene>
    <name evidence="5" type="ORF">CLOSTMETH_02635</name>
</gene>
<feature type="signal peptide" evidence="1">
    <location>
        <begin position="1"/>
        <end position="31"/>
    </location>
</feature>
<dbReference type="Pfam" id="PF20736">
    <property type="entry name" value="Glyco_hydro127M"/>
    <property type="match status" value="1"/>
</dbReference>
<reference evidence="5 6" key="1">
    <citation type="submission" date="2009-01" db="EMBL/GenBank/DDBJ databases">
        <authorList>
            <person name="Fulton L."/>
            <person name="Clifton S."/>
            <person name="Fulton B."/>
            <person name="Xu J."/>
            <person name="Minx P."/>
            <person name="Pepin K.H."/>
            <person name="Johnson M."/>
            <person name="Bhonagiri V."/>
            <person name="Nash W.E."/>
            <person name="Mardis E.R."/>
            <person name="Wilson R.K."/>
        </authorList>
    </citation>
    <scope>NUCLEOTIDE SEQUENCE [LARGE SCALE GENOMIC DNA]</scope>
    <source>
        <strain evidence="5 6">DSM 5476</strain>
    </source>
</reference>
<dbReference type="InterPro" id="IPR049046">
    <property type="entry name" value="Beta-AFase-like_GH127_middle"/>
</dbReference>
<dbReference type="InterPro" id="IPR035992">
    <property type="entry name" value="Ricin_B-like_lectins"/>
</dbReference>
<dbReference type="PANTHER" id="PTHR43465:SF2">
    <property type="entry name" value="DUF1680 DOMAIN PROTEIN (AFU_ORTHOLOGUE AFUA_1G08910)"/>
    <property type="match status" value="1"/>
</dbReference>
<keyword evidence="1" id="KW-0732">Signal</keyword>
<comment type="caution">
    <text evidence="5">The sequence shown here is derived from an EMBL/GenBank/DDBJ whole genome shotgun (WGS) entry which is preliminary data.</text>
</comment>
<dbReference type="AlphaFoldDB" id="C0EFJ3"/>
<dbReference type="PROSITE" id="PS50231">
    <property type="entry name" value="RICIN_B_LECTIN"/>
    <property type="match status" value="2"/>
</dbReference>
<dbReference type="Proteomes" id="UP000003340">
    <property type="component" value="Unassembled WGS sequence"/>
</dbReference>
<dbReference type="Pfam" id="PF14200">
    <property type="entry name" value="RicinB_lectin_2"/>
    <property type="match status" value="1"/>
</dbReference>
<evidence type="ECO:0000313" key="5">
    <source>
        <dbReference type="EMBL" id="EEG29754.1"/>
    </source>
</evidence>
<reference evidence="5 6" key="2">
    <citation type="submission" date="2009-02" db="EMBL/GenBank/DDBJ databases">
        <title>Draft genome sequence of Clostridium methylpentosum (DSM 5476).</title>
        <authorList>
            <person name="Sudarsanam P."/>
            <person name="Ley R."/>
            <person name="Guruge J."/>
            <person name="Turnbaugh P.J."/>
            <person name="Mahowald M."/>
            <person name="Liep D."/>
            <person name="Gordon J."/>
        </authorList>
    </citation>
    <scope>NUCLEOTIDE SEQUENCE [LARGE SCALE GENOMIC DNA]</scope>
    <source>
        <strain evidence="5 6">DSM 5476</strain>
    </source>
</reference>
<dbReference type="GO" id="GO:0005975">
    <property type="term" value="P:carbohydrate metabolic process"/>
    <property type="evidence" value="ECO:0007669"/>
    <property type="project" value="InterPro"/>
</dbReference>
<evidence type="ECO:0000313" key="6">
    <source>
        <dbReference type="Proteomes" id="UP000003340"/>
    </source>
</evidence>
<feature type="domain" description="Non-reducing end beta-L-arabinofuranosidase-like GH127 middle" evidence="4">
    <location>
        <begin position="635"/>
        <end position="727"/>
    </location>
</feature>
<protein>
    <recommendedName>
        <fullName evidence="7">Ricin-type beta-trefoil lectin domain protein</fullName>
    </recommendedName>
</protein>
<keyword evidence="6" id="KW-1185">Reference proteome</keyword>
<dbReference type="eggNOG" id="COG3533">
    <property type="taxonomic scope" value="Bacteria"/>
</dbReference>
<organism evidence="5 6">
    <name type="scientific">[Clostridium] methylpentosum DSM 5476</name>
    <dbReference type="NCBI Taxonomy" id="537013"/>
    <lineage>
        <taxon>Bacteria</taxon>
        <taxon>Bacillati</taxon>
        <taxon>Bacillota</taxon>
        <taxon>Clostridia</taxon>
        <taxon>Eubacteriales</taxon>
        <taxon>Oscillospiraceae</taxon>
        <taxon>Oscillospiraceae incertae sedis</taxon>
    </lineage>
</organism>
<name>C0EFJ3_9FIRM</name>
<dbReference type="SUPFAM" id="SSF48208">
    <property type="entry name" value="Six-hairpin glycosidases"/>
    <property type="match status" value="1"/>
</dbReference>
<dbReference type="HOGENOM" id="CLU_282232_0_0_9"/>
<accession>C0EFJ3</accession>
<evidence type="ECO:0000259" key="3">
    <source>
        <dbReference type="Pfam" id="PF14200"/>
    </source>
</evidence>
<feature type="non-terminal residue" evidence="5">
    <location>
        <position position="1108"/>
    </location>
</feature>
<dbReference type="InterPro" id="IPR012878">
    <property type="entry name" value="Beta-AFase-like_GH127_cat"/>
</dbReference>
<sequence length="1108" mass="122991">MILLKKQVRILSLLLTVALLLSMLVPSFVVAQAKSNDDGLKRGSAYQLVNKKTGTYLTKTEDSTFDPPYDTRRVVLDEKNDSDAQIWELLNRTAGSVSIIAKTTGKSLHKTARLDDRLSEQSYCVVTNSTSASPQQYWNLIDAGNGYFRLQNTYISTEYLTSTALESEVISGKYDVAAAPLNEEDDAQLWKFVKVADPPIPENNVEPIPGYPLDPIEPVSPVFSKEFDRVSDVDVTIDGYLGDAIDYITEGQAKGTNWKFLVDQIRYKQDYIGNTWQNWRGEFWGKNMRGACWLYQYTKDEELYDILEYSVRDLLSTQEENGRISSFPLDEEFTAKGNNSFDLWNRKYIMLGLQYFYEICKDEELKAYILKGLCISADYIISKVGPNEGQISILEPIDTLGGSSTSSILDPFVNLYKLTGYQRYLDFCDYIIEMGGSSKVNFYEAAYRNDQSPFQFANGSGHAYAYTSNFEALAEYAMLTGNEKWLQAVKNYAAWIIKDEITILGSGSINEHWANTALSQDNPDIQGLQETCISVTWMKFCEKMLSITGDPIYADQIEKTAYNALLGAMQGPNAQVDDVCSTLYWDYFTLYNGTRHHEFGGHIEGVDSCCSASGISGLGVIPLAQIMNSAAGPVINLYSPGSMAANTPSGNKVRFDVDTNYPVEGEIKMVVQPDVQEQFTVKLRIPAWSEQTVVKVNGAEQKDVVPGTFLELNRTWKPGDTIEISMDFRTWIVESPKGKGSDTEGNIALVRGPVVLARDSRFNDGMITDGSNLKKNADGSVDVTLSETKTFDNNMELIVNKLDGSSFRMTDYPSAGNTWKDSYATCLSKAEPVELKENTEYLLYCVGDGNFATANGESGSLYRDPSGSPNNSLQSWVLERSGDSFLVKNTSTGTYLNVAGDYNGAAISLGSSTAWNIDRVNSNTFTIASANGGKLFSGAGNSNAIHLWENGNSELQLWRFIEKDSLKPMELKENTDYYLYCKDDNRLVTLDETTGNVYRSGDSLPNDGLQTWTLELEGEIVYLKNTATGQYLTVAGNENGSNIFADSSQTDSSRWRVQNKLSNEFVISDAASGKLMSGSGGGIDNIHLWENGGSDLQIWKFVEKATEE</sequence>
<evidence type="ECO:0000259" key="2">
    <source>
        <dbReference type="Pfam" id="PF07944"/>
    </source>
</evidence>
<feature type="domain" description="Non-reducing end beta-L-arabinofuranosidase-like GH127 catalytic" evidence="2">
    <location>
        <begin position="266"/>
        <end position="570"/>
    </location>
</feature>
<evidence type="ECO:0000256" key="1">
    <source>
        <dbReference type="SAM" id="SignalP"/>
    </source>
</evidence>
<dbReference type="InterPro" id="IPR049174">
    <property type="entry name" value="Beta-AFase-like"/>
</dbReference>
<dbReference type="Gene3D" id="2.80.10.50">
    <property type="match status" value="3"/>
</dbReference>
<feature type="chain" id="PRO_5039044021" description="Ricin-type beta-trefoil lectin domain protein" evidence="1">
    <location>
        <begin position="32"/>
        <end position="1108"/>
    </location>
</feature>
<dbReference type="CDD" id="cd00161">
    <property type="entry name" value="beta-trefoil_Ricin-like"/>
    <property type="match status" value="3"/>
</dbReference>
<dbReference type="PANTHER" id="PTHR43465">
    <property type="entry name" value="DUF1680 DOMAIN PROTEIN (AFU_ORTHOLOGUE AFUA_1G08910)"/>
    <property type="match status" value="1"/>
</dbReference>
<dbReference type="SUPFAM" id="SSF50370">
    <property type="entry name" value="Ricin B-like lectins"/>
    <property type="match status" value="3"/>
</dbReference>
<feature type="domain" description="Ricin B lectin" evidence="3">
    <location>
        <begin position="1010"/>
        <end position="1082"/>
    </location>
</feature>
<evidence type="ECO:0008006" key="7">
    <source>
        <dbReference type="Google" id="ProtNLM"/>
    </source>
</evidence>
<dbReference type="EMBL" id="ACEC01000092">
    <property type="protein sequence ID" value="EEG29754.1"/>
    <property type="molecule type" value="Genomic_DNA"/>
</dbReference>
<evidence type="ECO:0000259" key="4">
    <source>
        <dbReference type="Pfam" id="PF20736"/>
    </source>
</evidence>
<dbReference type="InterPro" id="IPR012341">
    <property type="entry name" value="6hp_glycosidase-like_sf"/>
</dbReference>
<dbReference type="InterPro" id="IPR008928">
    <property type="entry name" value="6-hairpin_glycosidase_sf"/>
</dbReference>
<proteinExistence type="predicted"/>
<dbReference type="InterPro" id="IPR000772">
    <property type="entry name" value="Ricin_B_lectin"/>
</dbReference>
<dbReference type="Gene3D" id="1.50.10.10">
    <property type="match status" value="1"/>
</dbReference>